<sequence>MRVPFTMFSVGTLSLFGGGVAATVSDLPTATIDTGLVVGTTTSFPSSSTTVNKFLGVPFAAVPRRFMPAEKPGPWTGLLDTRTPSAACIQQFRYPEDYRNLFLNLLNTPVPEESEDCLYLNIYAPASPVPGKGRAVLFWIFGGGLFSGHASYPVYDGSHFASYEDVIIVAPNYRTNIFGFPNAPSQKRNLGFLDQRLALEWVQRNIASFGGDPSKVTIFGESAGSLSVDVLITSYPSNTTPPFRAAIMQSGQLSYHSTSNPGPPGLPYPDKPAWDEVIKGLNCTNSTIEESFTCVQNSPVSTIKDISERQQLLFSPVPDNETFVSDLTARRRAKNIAGVPLLIGTNQDEGSLVGGLFYTNLTTYLTTTFGSQLTPELLANIERVYPIGSEKFPTVREAISAIEGDTSMLCGTALVANDTATIGLPTWRYIYNATFPSTFFLPDIGVYHTSEISMVFSTYPIPAQYGTVNATATTQQFFLSNLMRAAWARFAKDPIAGPGWNAVGSGKEYLEGEADRDVAVLSKDGIRIKRRKDVDERCAVWKRVLKG</sequence>
<dbReference type="Proteomes" id="UP001280581">
    <property type="component" value="Unassembled WGS sequence"/>
</dbReference>
<evidence type="ECO:0000256" key="4">
    <source>
        <dbReference type="PIRSR" id="PIRSR600997-1"/>
    </source>
</evidence>
<name>A0AAN6RCM3_9PLEO</name>
<dbReference type="Pfam" id="PF00135">
    <property type="entry name" value="COesterase"/>
    <property type="match status" value="1"/>
</dbReference>
<feature type="signal peptide" evidence="5">
    <location>
        <begin position="1"/>
        <end position="21"/>
    </location>
</feature>
<feature type="active site" description="Charge relay system" evidence="4">
    <location>
        <position position="349"/>
    </location>
</feature>
<feature type="active site" description="Charge relay system" evidence="4">
    <location>
        <position position="448"/>
    </location>
</feature>
<protein>
    <recommendedName>
        <fullName evidence="5">Carboxylic ester hydrolase</fullName>
        <ecNumber evidence="5">3.1.1.-</ecNumber>
    </recommendedName>
</protein>
<accession>A0AAN6RCM3</accession>
<dbReference type="InterPro" id="IPR019826">
    <property type="entry name" value="Carboxylesterase_B_AS"/>
</dbReference>
<dbReference type="PROSITE" id="PS00941">
    <property type="entry name" value="CARBOXYLESTERASE_B_2"/>
    <property type="match status" value="1"/>
</dbReference>
<dbReference type="PANTHER" id="PTHR43918:SF4">
    <property type="entry name" value="CARBOXYLIC ESTER HYDROLASE"/>
    <property type="match status" value="1"/>
</dbReference>
<evidence type="ECO:0000256" key="1">
    <source>
        <dbReference type="ARBA" id="ARBA00005964"/>
    </source>
</evidence>
<dbReference type="InterPro" id="IPR029058">
    <property type="entry name" value="AB_hydrolase_fold"/>
</dbReference>
<feature type="active site" description="Acyl-ester intermediate" evidence="4">
    <location>
        <position position="222"/>
    </location>
</feature>
<comment type="similarity">
    <text evidence="1 5">Belongs to the type-B carboxylesterase/lipase family.</text>
</comment>
<dbReference type="PRINTS" id="PR00878">
    <property type="entry name" value="CHOLNESTRASE"/>
</dbReference>
<keyword evidence="5" id="KW-0732">Signal</keyword>
<evidence type="ECO:0000256" key="5">
    <source>
        <dbReference type="RuleBase" id="RU361235"/>
    </source>
</evidence>
<feature type="domain" description="Carboxylesterase type B" evidence="6">
    <location>
        <begin position="28"/>
        <end position="493"/>
    </location>
</feature>
<reference evidence="7 8" key="1">
    <citation type="submission" date="2021-02" db="EMBL/GenBank/DDBJ databases">
        <title>Genome assembly of Pseudopithomyces chartarum.</title>
        <authorList>
            <person name="Jauregui R."/>
            <person name="Singh J."/>
            <person name="Voisey C."/>
        </authorList>
    </citation>
    <scope>NUCLEOTIDE SEQUENCE [LARGE SCALE GENOMIC DNA]</scope>
    <source>
        <strain evidence="7 8">AGR01</strain>
    </source>
</reference>
<organism evidence="7 8">
    <name type="scientific">Pseudopithomyces chartarum</name>
    <dbReference type="NCBI Taxonomy" id="1892770"/>
    <lineage>
        <taxon>Eukaryota</taxon>
        <taxon>Fungi</taxon>
        <taxon>Dikarya</taxon>
        <taxon>Ascomycota</taxon>
        <taxon>Pezizomycotina</taxon>
        <taxon>Dothideomycetes</taxon>
        <taxon>Pleosporomycetidae</taxon>
        <taxon>Pleosporales</taxon>
        <taxon>Massarineae</taxon>
        <taxon>Didymosphaeriaceae</taxon>
        <taxon>Pseudopithomyces</taxon>
    </lineage>
</organism>
<dbReference type="EC" id="3.1.1.-" evidence="5"/>
<dbReference type="AlphaFoldDB" id="A0AAN6RCM3"/>
<dbReference type="SUPFAM" id="SSF53474">
    <property type="entry name" value="alpha/beta-Hydrolases"/>
    <property type="match status" value="1"/>
</dbReference>
<dbReference type="InterPro" id="IPR002018">
    <property type="entry name" value="CarbesteraseB"/>
</dbReference>
<dbReference type="PANTHER" id="PTHR43918">
    <property type="entry name" value="ACETYLCHOLINESTERASE"/>
    <property type="match status" value="1"/>
</dbReference>
<keyword evidence="8" id="KW-1185">Reference proteome</keyword>
<dbReference type="PROSITE" id="PS00122">
    <property type="entry name" value="CARBOXYLESTERASE_B_1"/>
    <property type="match status" value="1"/>
</dbReference>
<comment type="caution">
    <text evidence="7">The sequence shown here is derived from an EMBL/GenBank/DDBJ whole genome shotgun (WGS) entry which is preliminary data.</text>
</comment>
<dbReference type="GO" id="GO:0004104">
    <property type="term" value="F:cholinesterase activity"/>
    <property type="evidence" value="ECO:0007669"/>
    <property type="project" value="InterPro"/>
</dbReference>
<evidence type="ECO:0000256" key="3">
    <source>
        <dbReference type="ARBA" id="ARBA00023157"/>
    </source>
</evidence>
<keyword evidence="2 5" id="KW-0378">Hydrolase</keyword>
<evidence type="ECO:0000313" key="7">
    <source>
        <dbReference type="EMBL" id="KAK3201637.1"/>
    </source>
</evidence>
<dbReference type="InterPro" id="IPR050654">
    <property type="entry name" value="AChE-related_enzymes"/>
</dbReference>
<dbReference type="EMBL" id="WVTA01000015">
    <property type="protein sequence ID" value="KAK3201637.1"/>
    <property type="molecule type" value="Genomic_DNA"/>
</dbReference>
<evidence type="ECO:0000259" key="6">
    <source>
        <dbReference type="Pfam" id="PF00135"/>
    </source>
</evidence>
<feature type="chain" id="PRO_5042666575" description="Carboxylic ester hydrolase" evidence="5">
    <location>
        <begin position="22"/>
        <end position="547"/>
    </location>
</feature>
<evidence type="ECO:0000256" key="2">
    <source>
        <dbReference type="ARBA" id="ARBA00022801"/>
    </source>
</evidence>
<dbReference type="InterPro" id="IPR019819">
    <property type="entry name" value="Carboxylesterase_B_CS"/>
</dbReference>
<evidence type="ECO:0000313" key="8">
    <source>
        <dbReference type="Proteomes" id="UP001280581"/>
    </source>
</evidence>
<dbReference type="InterPro" id="IPR000997">
    <property type="entry name" value="Cholinesterase"/>
</dbReference>
<gene>
    <name evidence="7" type="ORF">GRF29_164g75879</name>
</gene>
<keyword evidence="3" id="KW-1015">Disulfide bond</keyword>
<proteinExistence type="inferred from homology"/>
<dbReference type="Gene3D" id="3.40.50.1820">
    <property type="entry name" value="alpha/beta hydrolase"/>
    <property type="match status" value="1"/>
</dbReference>